<dbReference type="OrthoDB" id="4735617at2"/>
<comment type="caution">
    <text evidence="1">The sequence shown here is derived from an EMBL/GenBank/DDBJ whole genome shotgun (WGS) entry which is preliminary data.</text>
</comment>
<evidence type="ECO:0000313" key="2">
    <source>
        <dbReference type="Proteomes" id="UP000320095"/>
    </source>
</evidence>
<dbReference type="AlphaFoldDB" id="A0A502EE18"/>
<dbReference type="Proteomes" id="UP000320095">
    <property type="component" value="Unassembled WGS sequence"/>
</dbReference>
<reference evidence="1 2" key="1">
    <citation type="journal article" date="2019" name="Environ. Microbiol.">
        <title>Species interactions and distinct microbial communities in high Arctic permafrost affected cryosols are associated with the CH4 and CO2 gas fluxes.</title>
        <authorList>
            <person name="Altshuler I."/>
            <person name="Hamel J."/>
            <person name="Turney S."/>
            <person name="Magnuson E."/>
            <person name="Levesque R."/>
            <person name="Greer C."/>
            <person name="Whyte L.G."/>
        </authorList>
    </citation>
    <scope>NUCLEOTIDE SEQUENCE [LARGE SCALE GENOMIC DNA]</scope>
    <source>
        <strain evidence="1 2">S5.20</strain>
    </source>
</reference>
<accession>A0A502EE18</accession>
<dbReference type="EMBL" id="RCZG01000004">
    <property type="protein sequence ID" value="TPG34746.1"/>
    <property type="molecule type" value="Genomic_DNA"/>
</dbReference>
<evidence type="ECO:0000313" key="1">
    <source>
        <dbReference type="EMBL" id="TPG34746.1"/>
    </source>
</evidence>
<protein>
    <submittedName>
        <fullName evidence="1">Uncharacterized protein</fullName>
    </submittedName>
</protein>
<keyword evidence="2" id="KW-1185">Reference proteome</keyword>
<organism evidence="1 2">
    <name type="scientific">Mycolicibacterium hodleri</name>
    <dbReference type="NCBI Taxonomy" id="49897"/>
    <lineage>
        <taxon>Bacteria</taxon>
        <taxon>Bacillati</taxon>
        <taxon>Actinomycetota</taxon>
        <taxon>Actinomycetes</taxon>
        <taxon>Mycobacteriales</taxon>
        <taxon>Mycobacteriaceae</taxon>
        <taxon>Mycolicibacterium</taxon>
    </lineage>
</organism>
<name>A0A502EE18_9MYCO</name>
<sequence>MAPSSDTTASGADCVDGVVPLNPYVVNCNLPARANHIVGAAPDAGAIIACRHNLTCLSYYVNYPGALVVPGYRP</sequence>
<gene>
    <name evidence="1" type="ORF">EAH80_14075</name>
</gene>
<proteinExistence type="predicted"/>